<accession>A0A4Y2JXM9</accession>
<gene>
    <name evidence="1" type="ORF">AVEN_193002_1</name>
</gene>
<evidence type="ECO:0000313" key="1">
    <source>
        <dbReference type="EMBL" id="GBM94515.1"/>
    </source>
</evidence>
<dbReference type="Proteomes" id="UP000499080">
    <property type="component" value="Unassembled WGS sequence"/>
</dbReference>
<dbReference type="EMBL" id="BGPR01003977">
    <property type="protein sequence ID" value="GBM94515.1"/>
    <property type="molecule type" value="Genomic_DNA"/>
</dbReference>
<keyword evidence="2" id="KW-1185">Reference proteome</keyword>
<organism evidence="1 2">
    <name type="scientific">Araneus ventricosus</name>
    <name type="common">Orbweaver spider</name>
    <name type="synonym">Epeira ventricosa</name>
    <dbReference type="NCBI Taxonomy" id="182803"/>
    <lineage>
        <taxon>Eukaryota</taxon>
        <taxon>Metazoa</taxon>
        <taxon>Ecdysozoa</taxon>
        <taxon>Arthropoda</taxon>
        <taxon>Chelicerata</taxon>
        <taxon>Arachnida</taxon>
        <taxon>Araneae</taxon>
        <taxon>Araneomorphae</taxon>
        <taxon>Entelegynae</taxon>
        <taxon>Araneoidea</taxon>
        <taxon>Araneidae</taxon>
        <taxon>Araneus</taxon>
    </lineage>
</organism>
<evidence type="ECO:0000313" key="2">
    <source>
        <dbReference type="Proteomes" id="UP000499080"/>
    </source>
</evidence>
<reference evidence="1 2" key="1">
    <citation type="journal article" date="2019" name="Sci. Rep.">
        <title>Orb-weaving spider Araneus ventricosus genome elucidates the spidroin gene catalogue.</title>
        <authorList>
            <person name="Kono N."/>
            <person name="Nakamura H."/>
            <person name="Ohtoshi R."/>
            <person name="Moran D.A.P."/>
            <person name="Shinohara A."/>
            <person name="Yoshida Y."/>
            <person name="Fujiwara M."/>
            <person name="Mori M."/>
            <person name="Tomita M."/>
            <person name="Arakawa K."/>
        </authorList>
    </citation>
    <scope>NUCLEOTIDE SEQUENCE [LARGE SCALE GENOMIC DNA]</scope>
</reference>
<dbReference type="AlphaFoldDB" id="A0A4Y2JXM9"/>
<proteinExistence type="predicted"/>
<protein>
    <submittedName>
        <fullName evidence="1">Uncharacterized protein</fullName>
    </submittedName>
</protein>
<name>A0A4Y2JXM9_ARAVE</name>
<sequence length="113" mass="12882">MKGRGVKKQGKLHAHFTSESHRAAMSDLCHFVLSGSHVDALLDKSIRENKIKEEREKEYHMKIIQVLFDVAKTLGKQGLAFRGQEKAENHDGNLKQIVHLVSRHCAIVKKMVR</sequence>
<dbReference type="OrthoDB" id="10066664at2759"/>
<comment type="caution">
    <text evidence="1">The sequence shown here is derived from an EMBL/GenBank/DDBJ whole genome shotgun (WGS) entry which is preliminary data.</text>
</comment>